<dbReference type="Proteomes" id="UP000282977">
    <property type="component" value="Unassembled WGS sequence"/>
</dbReference>
<feature type="transmembrane region" description="Helical" evidence="5">
    <location>
        <begin position="230"/>
        <end position="248"/>
    </location>
</feature>
<gene>
    <name evidence="7" type="ORF">ENE74_07095</name>
</gene>
<reference evidence="7 8" key="1">
    <citation type="submission" date="2019-01" db="EMBL/GenBank/DDBJ databases">
        <authorList>
            <person name="Chen W.-M."/>
        </authorList>
    </citation>
    <scope>NUCLEOTIDE SEQUENCE [LARGE SCALE GENOMIC DNA]</scope>
    <source>
        <strain evidence="7 8">TLA-22</strain>
    </source>
</reference>
<dbReference type="SUPFAM" id="SSF103473">
    <property type="entry name" value="MFS general substrate transporter"/>
    <property type="match status" value="1"/>
</dbReference>
<dbReference type="PROSITE" id="PS50850">
    <property type="entry name" value="MFS"/>
    <property type="match status" value="1"/>
</dbReference>
<dbReference type="InterPro" id="IPR020846">
    <property type="entry name" value="MFS_dom"/>
</dbReference>
<dbReference type="Pfam" id="PF07690">
    <property type="entry name" value="MFS_1"/>
    <property type="match status" value="1"/>
</dbReference>
<dbReference type="EMBL" id="RZUL01000002">
    <property type="protein sequence ID" value="RVT42004.1"/>
    <property type="molecule type" value="Genomic_DNA"/>
</dbReference>
<dbReference type="PANTHER" id="PTHR23508">
    <property type="entry name" value="CARBOXYLIC ACID TRANSPORTER PROTEIN HOMOLOG"/>
    <property type="match status" value="1"/>
</dbReference>
<feature type="transmembrane region" description="Helical" evidence="5">
    <location>
        <begin position="59"/>
        <end position="79"/>
    </location>
</feature>
<evidence type="ECO:0000256" key="5">
    <source>
        <dbReference type="SAM" id="Phobius"/>
    </source>
</evidence>
<feature type="transmembrane region" description="Helical" evidence="5">
    <location>
        <begin position="382"/>
        <end position="402"/>
    </location>
</feature>
<feature type="transmembrane region" description="Helical" evidence="5">
    <location>
        <begin position="86"/>
        <end position="110"/>
    </location>
</feature>
<dbReference type="GO" id="GO:0005886">
    <property type="term" value="C:plasma membrane"/>
    <property type="evidence" value="ECO:0007669"/>
    <property type="project" value="TreeGrafter"/>
</dbReference>
<evidence type="ECO:0000313" key="8">
    <source>
        <dbReference type="Proteomes" id="UP000282977"/>
    </source>
</evidence>
<feature type="transmembrane region" description="Helical" evidence="5">
    <location>
        <begin position="148"/>
        <end position="168"/>
    </location>
</feature>
<feature type="transmembrane region" description="Helical" evidence="5">
    <location>
        <begin position="268"/>
        <end position="289"/>
    </location>
</feature>
<keyword evidence="4 5" id="KW-0472">Membrane</keyword>
<feature type="transmembrane region" description="Helical" evidence="5">
    <location>
        <begin position="296"/>
        <end position="314"/>
    </location>
</feature>
<evidence type="ECO:0000259" key="6">
    <source>
        <dbReference type="PROSITE" id="PS50850"/>
    </source>
</evidence>
<name>A0A437J959_9SPHN</name>
<evidence type="ECO:0000256" key="4">
    <source>
        <dbReference type="ARBA" id="ARBA00023136"/>
    </source>
</evidence>
<dbReference type="Gene3D" id="1.20.1250.20">
    <property type="entry name" value="MFS general substrate transporter like domains"/>
    <property type="match status" value="2"/>
</dbReference>
<dbReference type="InterPro" id="IPR036259">
    <property type="entry name" value="MFS_trans_sf"/>
</dbReference>
<comment type="caution">
    <text evidence="7">The sequence shown here is derived from an EMBL/GenBank/DDBJ whole genome shotgun (WGS) entry which is preliminary data.</text>
</comment>
<feature type="transmembrane region" description="Helical" evidence="5">
    <location>
        <begin position="116"/>
        <end position="136"/>
    </location>
</feature>
<dbReference type="PANTHER" id="PTHR23508:SF10">
    <property type="entry name" value="CARBOXYLIC ACID TRANSPORTER PROTEIN HOMOLOG"/>
    <property type="match status" value="1"/>
</dbReference>
<feature type="domain" description="Major facilitator superfamily (MFS) profile" evidence="6">
    <location>
        <begin position="21"/>
        <end position="406"/>
    </location>
</feature>
<feature type="transmembrane region" description="Helical" evidence="5">
    <location>
        <begin position="320"/>
        <end position="343"/>
    </location>
</feature>
<protein>
    <submittedName>
        <fullName evidence="7">MFS transporter</fullName>
    </submittedName>
</protein>
<dbReference type="InterPro" id="IPR011701">
    <property type="entry name" value="MFS"/>
</dbReference>
<dbReference type="RefSeq" id="WP_127690193.1">
    <property type="nucleotide sequence ID" value="NZ_RZUL01000002.1"/>
</dbReference>
<keyword evidence="2 5" id="KW-0812">Transmembrane</keyword>
<keyword evidence="8" id="KW-1185">Reference proteome</keyword>
<evidence type="ECO:0000313" key="7">
    <source>
        <dbReference type="EMBL" id="RVT42004.1"/>
    </source>
</evidence>
<feature type="transmembrane region" description="Helical" evidence="5">
    <location>
        <begin position="20"/>
        <end position="39"/>
    </location>
</feature>
<accession>A0A437J959</accession>
<dbReference type="GO" id="GO:0046943">
    <property type="term" value="F:carboxylic acid transmembrane transporter activity"/>
    <property type="evidence" value="ECO:0007669"/>
    <property type="project" value="TreeGrafter"/>
</dbReference>
<proteinExistence type="predicted"/>
<organism evidence="7 8">
    <name type="scientific">Sphingobium algorifonticola</name>
    <dbReference type="NCBI Taxonomy" id="2008318"/>
    <lineage>
        <taxon>Bacteria</taxon>
        <taxon>Pseudomonadati</taxon>
        <taxon>Pseudomonadota</taxon>
        <taxon>Alphaproteobacteria</taxon>
        <taxon>Sphingomonadales</taxon>
        <taxon>Sphingomonadaceae</taxon>
        <taxon>Sphingobium</taxon>
    </lineage>
</organism>
<dbReference type="OrthoDB" id="9784658at2"/>
<dbReference type="CDD" id="cd17316">
    <property type="entry name" value="MFS_SV2_like"/>
    <property type="match status" value="1"/>
</dbReference>
<dbReference type="AlphaFoldDB" id="A0A437J959"/>
<sequence length="418" mass="45592">MTEALPLRRADDLRRSEQFVIYAVMLIASLAYNYSFILVDYVRPFLIRDAGMTLQQTALLYSVQAAGVIIGSFVMPSLVARYGSKAALVACSLILSACTFANEAMVGFWPWGVTRFIIGIALPGCYIASITMLANVFPPRLRGRLLSVNMAMFSVSLMTFGFLGSILGDNGWRTLVRIAAILPLAVALATLLFLPDDRRFQVYGNDETSAESNSERGAWREMLKGRRARITIACIVIAGLNFSAYQFYSGFITTYLLNVRGFSEEMIGVIVAVDGVGTLAGTVIWGIVADRYGRKYNLLGFVLAAICVAGFLIAPSWMPLLIAVELLYAIGLACTNCWAAYFAELFPVRLRPMGTSLFHGGHVISMFAPLAVTAVAAHAPLAFGMAFAPLSFLAAALIWSRLPETLRTGRRYKGFAPE</sequence>
<evidence type="ECO:0000256" key="1">
    <source>
        <dbReference type="ARBA" id="ARBA00004141"/>
    </source>
</evidence>
<feature type="transmembrane region" description="Helical" evidence="5">
    <location>
        <begin position="174"/>
        <end position="194"/>
    </location>
</feature>
<keyword evidence="3 5" id="KW-1133">Transmembrane helix</keyword>
<evidence type="ECO:0000256" key="2">
    <source>
        <dbReference type="ARBA" id="ARBA00022692"/>
    </source>
</evidence>
<evidence type="ECO:0000256" key="3">
    <source>
        <dbReference type="ARBA" id="ARBA00022989"/>
    </source>
</evidence>
<comment type="subcellular location">
    <subcellularLocation>
        <location evidence="1">Membrane</location>
        <topology evidence="1">Multi-pass membrane protein</topology>
    </subcellularLocation>
</comment>
<feature type="transmembrane region" description="Helical" evidence="5">
    <location>
        <begin position="355"/>
        <end position="376"/>
    </location>
</feature>